<feature type="compositionally biased region" description="Acidic residues" evidence="7">
    <location>
        <begin position="136"/>
        <end position="155"/>
    </location>
</feature>
<accession>A0ABD1VRK6</accession>
<proteinExistence type="inferred from homology"/>
<dbReference type="EMBL" id="JBFOLJ010000005">
    <property type="protein sequence ID" value="KAL2538970.1"/>
    <property type="molecule type" value="Genomic_DNA"/>
</dbReference>
<dbReference type="InterPro" id="IPR000490">
    <property type="entry name" value="Glyco_hydro_17"/>
</dbReference>
<keyword evidence="3" id="KW-0378">Hydrolase</keyword>
<feature type="compositionally biased region" description="Polar residues" evidence="7">
    <location>
        <begin position="240"/>
        <end position="256"/>
    </location>
</feature>
<feature type="region of interest" description="Disordered" evidence="7">
    <location>
        <begin position="240"/>
        <end position="280"/>
    </location>
</feature>
<feature type="compositionally biased region" description="Basic and acidic residues" evidence="7">
    <location>
        <begin position="265"/>
        <end position="280"/>
    </location>
</feature>
<evidence type="ECO:0000256" key="4">
    <source>
        <dbReference type="ARBA" id="ARBA00023054"/>
    </source>
</evidence>
<dbReference type="InterPro" id="IPR017853">
    <property type="entry name" value="GH"/>
</dbReference>
<keyword evidence="9" id="KW-1185">Reference proteome</keyword>
<dbReference type="PANTHER" id="PTHR22691:SF8">
    <property type="entry name" value="PROTEIN SPT2 HOMOLOG"/>
    <property type="match status" value="1"/>
</dbReference>
<name>A0ABD1VRK6_9LAMI</name>
<dbReference type="InterPro" id="IPR013256">
    <property type="entry name" value="Chromatin_SPT2"/>
</dbReference>
<feature type="compositionally biased region" description="Basic and acidic residues" evidence="7">
    <location>
        <begin position="483"/>
        <end position="497"/>
    </location>
</feature>
<evidence type="ECO:0000256" key="3">
    <source>
        <dbReference type="ARBA" id="ARBA00022801"/>
    </source>
</evidence>
<dbReference type="GO" id="GO:0016798">
    <property type="term" value="F:hydrolase activity, acting on glycosyl bonds"/>
    <property type="evidence" value="ECO:0007669"/>
    <property type="project" value="UniProtKB-KW"/>
</dbReference>
<feature type="compositionally biased region" description="Polar residues" evidence="7">
    <location>
        <begin position="421"/>
        <end position="439"/>
    </location>
</feature>
<evidence type="ECO:0000256" key="2">
    <source>
        <dbReference type="ARBA" id="ARBA00008773"/>
    </source>
</evidence>
<dbReference type="PANTHER" id="PTHR22691">
    <property type="entry name" value="YEAST SPT2-RELATED"/>
    <property type="match status" value="1"/>
</dbReference>
<feature type="region of interest" description="Disordered" evidence="7">
    <location>
        <begin position="293"/>
        <end position="503"/>
    </location>
</feature>
<evidence type="ECO:0000256" key="6">
    <source>
        <dbReference type="RuleBase" id="RU004335"/>
    </source>
</evidence>
<dbReference type="SMART" id="SM00784">
    <property type="entry name" value="SPT2"/>
    <property type="match status" value="1"/>
</dbReference>
<protein>
    <submittedName>
        <fullName evidence="8">Protein SPT2-like protein</fullName>
    </submittedName>
</protein>
<feature type="compositionally biased region" description="Basic and acidic residues" evidence="7">
    <location>
        <begin position="326"/>
        <end position="343"/>
    </location>
</feature>
<dbReference type="SUPFAM" id="SSF51445">
    <property type="entry name" value="(Trans)glycosidases"/>
    <property type="match status" value="1"/>
</dbReference>
<comment type="caution">
    <text evidence="8">The sequence shown here is derived from an EMBL/GenBank/DDBJ whole genome shotgun (WGS) entry which is preliminary data.</text>
</comment>
<evidence type="ECO:0000313" key="8">
    <source>
        <dbReference type="EMBL" id="KAL2538970.1"/>
    </source>
</evidence>
<evidence type="ECO:0000256" key="5">
    <source>
        <dbReference type="ARBA" id="ARBA00023295"/>
    </source>
</evidence>
<feature type="compositionally biased region" description="Basic and acidic residues" evidence="7">
    <location>
        <begin position="446"/>
        <end position="455"/>
    </location>
</feature>
<feature type="compositionally biased region" description="Basic and acidic residues" evidence="7">
    <location>
        <begin position="193"/>
        <end position="205"/>
    </location>
</feature>
<sequence length="576" mass="64866">MIDNLVSAMRTLHRALIRYGIQDVNVTTAHSLGILESSQPPSLAKFRPNWDKGDLDIMLQFLHQTKSSFMVNPYPYFGYSPEQANFALFKLREIGLSIQILVPSPSIQDRNRLIFLGSRGACIQIVSIGEYEDLDEYEEDGEEYEEEGGGEEYEEEKTHQPTQEELEYLELRQRLKERIRKQMKKELGTSNPRSRDKTNALREDNYGSFFGPSQPVIAPRVIQESKSLLENPNLAARVSKSSISMQINKNSPSATAGSKPRAHHPSRDTNRGKTKVEMLKNTRDYSFLLSDDADVLAPTKNPPPRNASTPSSEARSAQLSPRRKQPAKDSGKRVFTGRLERKPMPPGGQPRPKVGSEKLAPASKLSIESKRKFGKTNGSGPGRPMGIKDMASRNPAAATGKKVTTPVAKSSMPGERKPTALHSQPQVHKTTPSHLQSSVPKKPLTQRKESRETSKAKVIPKQPISSRPQVKPPPTKSLARGTMADERPKSKPVSRYDEDSDDGVQAISMIRKMFGYNPNKYRDDDDDSDMEANFEDILAEEKRSAKIARKEDEEQLRLIEEEERRERMRLAKRQKR</sequence>
<keyword evidence="5" id="KW-0326">Glycosidase</keyword>
<dbReference type="AlphaFoldDB" id="A0ABD1VRK6"/>
<feature type="region of interest" description="Disordered" evidence="7">
    <location>
        <begin position="136"/>
        <end position="164"/>
    </location>
</feature>
<feature type="compositionally biased region" description="Polar residues" evidence="7">
    <location>
        <begin position="306"/>
        <end position="319"/>
    </location>
</feature>
<feature type="region of interest" description="Disordered" evidence="7">
    <location>
        <begin position="182"/>
        <end position="214"/>
    </location>
</feature>
<evidence type="ECO:0000256" key="1">
    <source>
        <dbReference type="ARBA" id="ARBA00006461"/>
    </source>
</evidence>
<comment type="similarity">
    <text evidence="1">Belongs to the SPT2 family.</text>
</comment>
<comment type="similarity">
    <text evidence="2 6">Belongs to the glycosyl hydrolase 17 family.</text>
</comment>
<dbReference type="Gene3D" id="3.20.20.80">
    <property type="entry name" value="Glycosidases"/>
    <property type="match status" value="1"/>
</dbReference>
<evidence type="ECO:0000313" key="9">
    <source>
        <dbReference type="Proteomes" id="UP001604277"/>
    </source>
</evidence>
<organism evidence="8 9">
    <name type="scientific">Forsythia ovata</name>
    <dbReference type="NCBI Taxonomy" id="205694"/>
    <lineage>
        <taxon>Eukaryota</taxon>
        <taxon>Viridiplantae</taxon>
        <taxon>Streptophyta</taxon>
        <taxon>Embryophyta</taxon>
        <taxon>Tracheophyta</taxon>
        <taxon>Spermatophyta</taxon>
        <taxon>Magnoliopsida</taxon>
        <taxon>eudicotyledons</taxon>
        <taxon>Gunneridae</taxon>
        <taxon>Pentapetalae</taxon>
        <taxon>asterids</taxon>
        <taxon>lamiids</taxon>
        <taxon>Lamiales</taxon>
        <taxon>Oleaceae</taxon>
        <taxon>Forsythieae</taxon>
        <taxon>Forsythia</taxon>
    </lineage>
</organism>
<gene>
    <name evidence="8" type="ORF">Fot_20361</name>
</gene>
<evidence type="ECO:0000256" key="7">
    <source>
        <dbReference type="SAM" id="MobiDB-lite"/>
    </source>
</evidence>
<reference evidence="9" key="1">
    <citation type="submission" date="2024-07" db="EMBL/GenBank/DDBJ databases">
        <title>Two chromosome-level genome assemblies of Korean endemic species Abeliophyllum distichum and Forsythia ovata (Oleaceae).</title>
        <authorList>
            <person name="Jang H."/>
        </authorList>
    </citation>
    <scope>NUCLEOTIDE SEQUENCE [LARGE SCALE GENOMIC DNA]</scope>
</reference>
<dbReference type="Pfam" id="PF00332">
    <property type="entry name" value="Glyco_hydro_17"/>
    <property type="match status" value="1"/>
</dbReference>
<dbReference type="Pfam" id="PF08243">
    <property type="entry name" value="SPT2"/>
    <property type="match status" value="1"/>
</dbReference>
<keyword evidence="4" id="KW-0175">Coiled coil</keyword>
<dbReference type="Proteomes" id="UP001604277">
    <property type="component" value="Unassembled WGS sequence"/>
</dbReference>